<dbReference type="AlphaFoldDB" id="A0A2T8HFT4"/>
<keyword evidence="4" id="KW-1134">Transmembrane beta strand</keyword>
<dbReference type="EMBL" id="QDKG01000006">
    <property type="protein sequence ID" value="PVH24309.1"/>
    <property type="molecule type" value="Genomic_DNA"/>
</dbReference>
<evidence type="ECO:0000256" key="3">
    <source>
        <dbReference type="ARBA" id="ARBA00022448"/>
    </source>
</evidence>
<evidence type="ECO:0000313" key="10">
    <source>
        <dbReference type="Proteomes" id="UP000245627"/>
    </source>
</evidence>
<dbReference type="InterPro" id="IPR003423">
    <property type="entry name" value="OMP_efflux"/>
</dbReference>
<dbReference type="InterPro" id="IPR051906">
    <property type="entry name" value="TolC-like"/>
</dbReference>
<name>A0A2T8HFT4_9SPHI</name>
<comment type="subcellular location">
    <subcellularLocation>
        <location evidence="1">Cell outer membrane</location>
    </subcellularLocation>
</comment>
<keyword evidence="10" id="KW-1185">Reference proteome</keyword>
<dbReference type="GO" id="GO:0009279">
    <property type="term" value="C:cell outer membrane"/>
    <property type="evidence" value="ECO:0007669"/>
    <property type="project" value="UniProtKB-SubCell"/>
</dbReference>
<evidence type="ECO:0000256" key="6">
    <source>
        <dbReference type="ARBA" id="ARBA00023136"/>
    </source>
</evidence>
<dbReference type="SUPFAM" id="SSF56954">
    <property type="entry name" value="Outer membrane efflux proteins (OEP)"/>
    <property type="match status" value="1"/>
</dbReference>
<keyword evidence="3" id="KW-0813">Transport</keyword>
<protein>
    <recommendedName>
        <fullName evidence="11">TolC family protein</fullName>
    </recommendedName>
</protein>
<sequence length="454" mass="53273">MLIDKMSYFKTIGVNRYILSIILIVSSVKVSCSQERWSLQRCIDSALVRNYEISKQEKEIQIRKYDYTIAKRERLPAVQGYSNVYTNFGRSQDIFGTIQRNDNLNSNMGITAEIMLYNFHRLRNQARQASINIDKEVLEKEIMDRELITRVVEAYLSVLMQVAIVEARDSAVMFSRHLYERTEKTTQIGTTSKSELHEAKANLTREMQQLQKVIMDRELARLKLAQLIQMENYKDVLFLLDELDLKMEQEILPLEDLVLQSYQKQPTARRYALSLLDLKLQEQITKSQLYPTISGSTTVATTYFNAFRQSFTDPFLTQSRNNFAQQVVLNLSIPIFDRGRSRNQLPQLNVKESQLRIDNDLELLWIRQQTEEIYLNYNVNNQNMNYAEEARDDTRKALDFAEASFKTGQISIYELNTSRQNFIEAESELLKARYSTLFSYKMLLYQINDTYMVF</sequence>
<evidence type="ECO:0000256" key="1">
    <source>
        <dbReference type="ARBA" id="ARBA00004442"/>
    </source>
</evidence>
<evidence type="ECO:0000256" key="8">
    <source>
        <dbReference type="SAM" id="Coils"/>
    </source>
</evidence>
<dbReference type="PANTHER" id="PTHR30026:SF20">
    <property type="entry name" value="OUTER MEMBRANE PROTEIN TOLC"/>
    <property type="match status" value="1"/>
</dbReference>
<feature type="coiled-coil region" evidence="8">
    <location>
        <begin position="193"/>
        <end position="220"/>
    </location>
</feature>
<evidence type="ECO:0000256" key="7">
    <source>
        <dbReference type="ARBA" id="ARBA00023237"/>
    </source>
</evidence>
<evidence type="ECO:0000313" key="9">
    <source>
        <dbReference type="EMBL" id="PVH24309.1"/>
    </source>
</evidence>
<keyword evidence="8" id="KW-0175">Coiled coil</keyword>
<evidence type="ECO:0000256" key="5">
    <source>
        <dbReference type="ARBA" id="ARBA00022692"/>
    </source>
</evidence>
<comment type="similarity">
    <text evidence="2">Belongs to the outer membrane factor (OMF) (TC 1.B.17) family.</text>
</comment>
<dbReference type="Proteomes" id="UP000245627">
    <property type="component" value="Unassembled WGS sequence"/>
</dbReference>
<evidence type="ECO:0000256" key="2">
    <source>
        <dbReference type="ARBA" id="ARBA00007613"/>
    </source>
</evidence>
<dbReference type="Pfam" id="PF02321">
    <property type="entry name" value="OEP"/>
    <property type="match status" value="2"/>
</dbReference>
<accession>A0A2T8HFT4</accession>
<reference evidence="9 10" key="1">
    <citation type="submission" date="2018-04" db="EMBL/GenBank/DDBJ databases">
        <title>Sphingobacterium cortibacter sp. nov.</title>
        <authorList>
            <person name="Li Y."/>
        </authorList>
    </citation>
    <scope>NUCLEOTIDE SEQUENCE [LARGE SCALE GENOMIC DNA]</scope>
    <source>
        <strain evidence="9 10">2c-3</strain>
    </source>
</reference>
<comment type="caution">
    <text evidence="9">The sequence shown here is derived from an EMBL/GenBank/DDBJ whole genome shotgun (WGS) entry which is preliminary data.</text>
</comment>
<dbReference type="GO" id="GO:1990281">
    <property type="term" value="C:efflux pump complex"/>
    <property type="evidence" value="ECO:0007669"/>
    <property type="project" value="TreeGrafter"/>
</dbReference>
<dbReference type="PANTHER" id="PTHR30026">
    <property type="entry name" value="OUTER MEMBRANE PROTEIN TOLC"/>
    <property type="match status" value="1"/>
</dbReference>
<keyword evidence="6" id="KW-0472">Membrane</keyword>
<organism evidence="9 10">
    <name type="scientific">Sphingobacterium corticibacter</name>
    <dbReference type="NCBI Taxonomy" id="2171749"/>
    <lineage>
        <taxon>Bacteria</taxon>
        <taxon>Pseudomonadati</taxon>
        <taxon>Bacteroidota</taxon>
        <taxon>Sphingobacteriia</taxon>
        <taxon>Sphingobacteriales</taxon>
        <taxon>Sphingobacteriaceae</taxon>
        <taxon>Sphingobacterium</taxon>
    </lineage>
</organism>
<dbReference type="OrthoDB" id="9811587at2"/>
<evidence type="ECO:0008006" key="11">
    <source>
        <dbReference type="Google" id="ProtNLM"/>
    </source>
</evidence>
<keyword evidence="5" id="KW-0812">Transmembrane</keyword>
<dbReference type="GO" id="GO:0015288">
    <property type="term" value="F:porin activity"/>
    <property type="evidence" value="ECO:0007669"/>
    <property type="project" value="TreeGrafter"/>
</dbReference>
<gene>
    <name evidence="9" type="ORF">DC487_14590</name>
</gene>
<keyword evidence="7" id="KW-0998">Cell outer membrane</keyword>
<evidence type="ECO:0000256" key="4">
    <source>
        <dbReference type="ARBA" id="ARBA00022452"/>
    </source>
</evidence>
<dbReference type="Gene3D" id="1.20.1600.10">
    <property type="entry name" value="Outer membrane efflux proteins (OEP)"/>
    <property type="match status" value="1"/>
</dbReference>
<dbReference type="GO" id="GO:0015562">
    <property type="term" value="F:efflux transmembrane transporter activity"/>
    <property type="evidence" value="ECO:0007669"/>
    <property type="project" value="InterPro"/>
</dbReference>
<proteinExistence type="inferred from homology"/>